<dbReference type="InterPro" id="IPR003965">
    <property type="entry name" value="Fatty_acid_synthase"/>
</dbReference>
<keyword evidence="4" id="KW-1185">Reference proteome</keyword>
<dbReference type="PANTHER" id="PTHR43841">
    <property type="entry name" value="3-HYDROXYACYL-THIOESTER DEHYDRATASE HTDX-RELATED"/>
    <property type="match status" value="1"/>
</dbReference>
<evidence type="ECO:0000313" key="4">
    <source>
        <dbReference type="Proteomes" id="UP001277761"/>
    </source>
</evidence>
<evidence type="ECO:0000259" key="2">
    <source>
        <dbReference type="Pfam" id="PF01575"/>
    </source>
</evidence>
<dbReference type="PANTHER" id="PTHR43841:SF1">
    <property type="entry name" value="3-HYDROXYACYL-THIOESTER DEHYDRATASE X"/>
    <property type="match status" value="1"/>
</dbReference>
<comment type="caution">
    <text evidence="3">The sequence shown here is derived from an EMBL/GenBank/DDBJ whole genome shotgun (WGS) entry which is preliminary data.</text>
</comment>
<accession>A0ABU4VRN7</accession>
<dbReference type="Proteomes" id="UP001277761">
    <property type="component" value="Unassembled WGS sequence"/>
</dbReference>
<dbReference type="SUPFAM" id="SSF54637">
    <property type="entry name" value="Thioesterase/thiol ester dehydrase-isomerase"/>
    <property type="match status" value="2"/>
</dbReference>
<evidence type="ECO:0000256" key="1">
    <source>
        <dbReference type="ARBA" id="ARBA00005254"/>
    </source>
</evidence>
<name>A0ABU4VRN7_9ACTN</name>
<dbReference type="Gene3D" id="3.10.129.10">
    <property type="entry name" value="Hotdog Thioesterase"/>
    <property type="match status" value="1"/>
</dbReference>
<dbReference type="PRINTS" id="PR01483">
    <property type="entry name" value="FASYNTHASE"/>
</dbReference>
<dbReference type="RefSeq" id="WP_319955766.1">
    <property type="nucleotide sequence ID" value="NZ_JAXAVX010000017.1"/>
</dbReference>
<sequence length="303" mass="32558">MTEKTLVTASVRKLAAPPGTLGLYGRAALPLIPGATKLPFVAGAARELPDLTLTLEGVRVNVEKLRAYADVCGFTLRNDLPPTYPFILGFPLHMALMTDGRFPFPAIGLVHMHNRIVQHRPISIAETLDVAVTTRNLQPHPKGRTFELVTEVRSGDELVWEDIATIFRRGGGSKDATPAEDPTAGVGDLGIATPTTWKLPANQGRKYAAVSGDVNPIHLHPLSARLLGFPRAIAHGMWTKARSLAAIADELPASYAVDVRFQRPVLLPATVAFGSAGVGEQLAFVLQDDRKGTPHLRGAVQAR</sequence>
<dbReference type="InterPro" id="IPR002539">
    <property type="entry name" value="MaoC-like_dom"/>
</dbReference>
<dbReference type="EMBL" id="JAXAVX010000017">
    <property type="protein sequence ID" value="MDX8153616.1"/>
    <property type="molecule type" value="Genomic_DNA"/>
</dbReference>
<dbReference type="InterPro" id="IPR029069">
    <property type="entry name" value="HotDog_dom_sf"/>
</dbReference>
<proteinExistence type="inferred from homology"/>
<reference evidence="3 4" key="1">
    <citation type="submission" date="2023-11" db="EMBL/GenBank/DDBJ databases">
        <authorList>
            <person name="Xu M."/>
            <person name="Jiang T."/>
        </authorList>
    </citation>
    <scope>NUCLEOTIDE SEQUENCE [LARGE SCALE GENOMIC DNA]</scope>
    <source>
        <strain evidence="3 4">SD</strain>
    </source>
</reference>
<gene>
    <name evidence="3" type="ORF">SK069_18610</name>
</gene>
<feature type="domain" description="MaoC-like" evidence="2">
    <location>
        <begin position="201"/>
        <end position="281"/>
    </location>
</feature>
<evidence type="ECO:0000313" key="3">
    <source>
        <dbReference type="EMBL" id="MDX8153616.1"/>
    </source>
</evidence>
<comment type="similarity">
    <text evidence="1">Belongs to the enoyl-CoA hydratase/isomerase family.</text>
</comment>
<dbReference type="Pfam" id="PF01575">
    <property type="entry name" value="MaoC_dehydratas"/>
    <property type="match status" value="1"/>
</dbReference>
<protein>
    <submittedName>
        <fullName evidence="3">MaoC/PaaZ C-terminal domain-containing protein</fullName>
    </submittedName>
</protein>
<organism evidence="3 4">
    <name type="scientific">Patulibacter brassicae</name>
    <dbReference type="NCBI Taxonomy" id="1705717"/>
    <lineage>
        <taxon>Bacteria</taxon>
        <taxon>Bacillati</taxon>
        <taxon>Actinomycetota</taxon>
        <taxon>Thermoleophilia</taxon>
        <taxon>Solirubrobacterales</taxon>
        <taxon>Patulibacteraceae</taxon>
        <taxon>Patulibacter</taxon>
    </lineage>
</organism>